<dbReference type="STRING" id="1367847.JCM7686_1115"/>
<dbReference type="NCBIfam" id="TIGR00847">
    <property type="entry name" value="ccoS"/>
    <property type="match status" value="1"/>
</dbReference>
<name>S5XLV0_PARAH</name>
<dbReference type="Pfam" id="PF03597">
    <property type="entry name" value="FixS"/>
    <property type="match status" value="1"/>
</dbReference>
<dbReference type="eggNOG" id="COG3197">
    <property type="taxonomic scope" value="Bacteria"/>
</dbReference>
<feature type="transmembrane region" description="Helical" evidence="2">
    <location>
        <begin position="6"/>
        <end position="26"/>
    </location>
</feature>
<dbReference type="KEGG" id="pami:JCM7686_1115"/>
<gene>
    <name evidence="3" type="ORF">JCM7686_1115</name>
</gene>
<reference evidence="3 4" key="1">
    <citation type="journal article" date="2014" name="BMC Genomics">
        <title>Architecture and functions of a multipartite genome of the methylotrophic bacterium Paracoccus aminophilus JCM 7686, containing primary and secondary chromids.</title>
        <authorList>
            <person name="Dziewit L."/>
            <person name="Czarnecki J."/>
            <person name="Wibberg D."/>
            <person name="Radlinska M."/>
            <person name="Mrozek P."/>
            <person name="Szymczak M."/>
            <person name="Schluter A."/>
            <person name="Puhler A."/>
            <person name="Bartosik D."/>
        </authorList>
    </citation>
    <scope>NUCLEOTIDE SEQUENCE [LARGE SCALE GENOMIC DNA]</scope>
    <source>
        <strain evidence="3">JCM 7686</strain>
    </source>
</reference>
<dbReference type="InterPro" id="IPR004714">
    <property type="entry name" value="Cyt_oxidase_maturation_cbb3"/>
</dbReference>
<protein>
    <submittedName>
        <fullName evidence="3">Cytochrome oxidase maturation protein</fullName>
    </submittedName>
</protein>
<feature type="region of interest" description="Disordered" evidence="1">
    <location>
        <begin position="33"/>
        <end position="53"/>
    </location>
</feature>
<evidence type="ECO:0000313" key="4">
    <source>
        <dbReference type="Proteomes" id="UP000015480"/>
    </source>
</evidence>
<keyword evidence="2" id="KW-0812">Transmembrane</keyword>
<dbReference type="EMBL" id="CP006650">
    <property type="protein sequence ID" value="AGT08224.1"/>
    <property type="molecule type" value="Genomic_DNA"/>
</dbReference>
<evidence type="ECO:0000256" key="2">
    <source>
        <dbReference type="SAM" id="Phobius"/>
    </source>
</evidence>
<proteinExistence type="predicted"/>
<dbReference type="Proteomes" id="UP000015480">
    <property type="component" value="Chromosome"/>
</dbReference>
<dbReference type="RefSeq" id="WP_020949862.1">
    <property type="nucleotide sequence ID" value="NC_022041.1"/>
</dbReference>
<organism evidence="3 4">
    <name type="scientific">Paracoccus aminophilus JCM 7686</name>
    <dbReference type="NCBI Taxonomy" id="1367847"/>
    <lineage>
        <taxon>Bacteria</taxon>
        <taxon>Pseudomonadati</taxon>
        <taxon>Pseudomonadota</taxon>
        <taxon>Alphaproteobacteria</taxon>
        <taxon>Rhodobacterales</taxon>
        <taxon>Paracoccaceae</taxon>
        <taxon>Paracoccus</taxon>
    </lineage>
</organism>
<dbReference type="HOGENOM" id="CLU_176840_4_1_5"/>
<evidence type="ECO:0000256" key="1">
    <source>
        <dbReference type="SAM" id="MobiDB-lite"/>
    </source>
</evidence>
<keyword evidence="2" id="KW-0472">Membrane</keyword>
<sequence>MSVVGFLIPVSLALGGLGLWGFIWSLRRNQYDDPKGDAERVLSSEWDDKPRPR</sequence>
<dbReference type="OrthoDB" id="9802763at2"/>
<keyword evidence="2" id="KW-1133">Transmembrane helix</keyword>
<keyword evidence="4" id="KW-1185">Reference proteome</keyword>
<accession>S5XLV0</accession>
<dbReference type="PATRIC" id="fig|1367847.3.peg.1080"/>
<dbReference type="AlphaFoldDB" id="S5XLV0"/>
<evidence type="ECO:0000313" key="3">
    <source>
        <dbReference type="EMBL" id="AGT08224.1"/>
    </source>
</evidence>